<evidence type="ECO:0000313" key="2">
    <source>
        <dbReference type="EMBL" id="OAE20467.1"/>
    </source>
</evidence>
<keyword evidence="3" id="KW-1185">Reference proteome</keyword>
<dbReference type="Proteomes" id="UP000077202">
    <property type="component" value="Unassembled WGS sequence"/>
</dbReference>
<dbReference type="EMBL" id="LVLJ01003604">
    <property type="protein sequence ID" value="OAE20467.1"/>
    <property type="molecule type" value="Genomic_DNA"/>
</dbReference>
<comment type="caution">
    <text evidence="2">The sequence shown here is derived from an EMBL/GenBank/DDBJ whole genome shotgun (WGS) entry which is preliminary data.</text>
</comment>
<protein>
    <submittedName>
        <fullName evidence="2">Uncharacterized protein</fullName>
    </submittedName>
</protein>
<feature type="compositionally biased region" description="Polar residues" evidence="1">
    <location>
        <begin position="35"/>
        <end position="47"/>
    </location>
</feature>
<reference evidence="2" key="1">
    <citation type="submission" date="2016-03" db="EMBL/GenBank/DDBJ databases">
        <title>Mechanisms controlling the formation of the plant cell surface in tip-growing cells are functionally conserved among land plants.</title>
        <authorList>
            <person name="Honkanen S."/>
            <person name="Jones V.A."/>
            <person name="Morieri G."/>
            <person name="Champion C."/>
            <person name="Hetherington A.J."/>
            <person name="Kelly S."/>
            <person name="Saint-Marcoux D."/>
            <person name="Proust H."/>
            <person name="Prescott H."/>
            <person name="Dolan L."/>
        </authorList>
    </citation>
    <scope>NUCLEOTIDE SEQUENCE [LARGE SCALE GENOMIC DNA]</scope>
    <source>
        <tissue evidence="2">Whole gametophyte</tissue>
    </source>
</reference>
<proteinExistence type="predicted"/>
<feature type="compositionally biased region" description="Polar residues" evidence="1">
    <location>
        <begin position="55"/>
        <end position="74"/>
    </location>
</feature>
<organism evidence="2 3">
    <name type="scientific">Marchantia polymorpha subsp. ruderalis</name>
    <dbReference type="NCBI Taxonomy" id="1480154"/>
    <lineage>
        <taxon>Eukaryota</taxon>
        <taxon>Viridiplantae</taxon>
        <taxon>Streptophyta</taxon>
        <taxon>Embryophyta</taxon>
        <taxon>Marchantiophyta</taxon>
        <taxon>Marchantiopsida</taxon>
        <taxon>Marchantiidae</taxon>
        <taxon>Marchantiales</taxon>
        <taxon>Marchantiaceae</taxon>
        <taxon>Marchantia</taxon>
    </lineage>
</organism>
<dbReference type="AlphaFoldDB" id="A0A176VIR4"/>
<gene>
    <name evidence="2" type="ORF">AXG93_4698s1170</name>
</gene>
<feature type="region of interest" description="Disordered" evidence="1">
    <location>
        <begin position="23"/>
        <end position="104"/>
    </location>
</feature>
<sequence length="104" mass="10429">MKRQPTPSFQDLVERLQSMQLFTEGKTQSDEESNIFATIGSSSVGGSTANGGSVGTNADANDVVTSGGASSSTNEGISEDTESGISGSTSGAIGESTRSDNSDG</sequence>
<accession>A0A176VIR4</accession>
<name>A0A176VIR4_MARPO</name>
<evidence type="ECO:0000256" key="1">
    <source>
        <dbReference type="SAM" id="MobiDB-lite"/>
    </source>
</evidence>
<evidence type="ECO:0000313" key="3">
    <source>
        <dbReference type="Proteomes" id="UP000077202"/>
    </source>
</evidence>
<feature type="compositionally biased region" description="Low complexity" evidence="1">
    <location>
        <begin position="83"/>
        <end position="96"/>
    </location>
</feature>